<dbReference type="Pfam" id="PF01061">
    <property type="entry name" value="ABC2_membrane"/>
    <property type="match status" value="1"/>
</dbReference>
<evidence type="ECO:0000256" key="6">
    <source>
        <dbReference type="RuleBase" id="RU361157"/>
    </source>
</evidence>
<dbReference type="RefSeq" id="WP_231442528.1">
    <property type="nucleotide sequence ID" value="NZ_JAJOMB010000007.1"/>
</dbReference>
<dbReference type="PIRSF" id="PIRSF006648">
    <property type="entry name" value="DrrB"/>
    <property type="match status" value="1"/>
</dbReference>
<dbReference type="PANTHER" id="PTHR43229:SF2">
    <property type="entry name" value="NODULATION PROTEIN J"/>
    <property type="match status" value="1"/>
</dbReference>
<dbReference type="InterPro" id="IPR013525">
    <property type="entry name" value="ABC2_TM"/>
</dbReference>
<dbReference type="Proteomes" id="UP001138997">
    <property type="component" value="Unassembled WGS sequence"/>
</dbReference>
<reference evidence="8" key="1">
    <citation type="submission" date="2021-11" db="EMBL/GenBank/DDBJ databases">
        <title>Streptomyces corallinus and Kineosporia corallina sp. nov., two new coral-derived marine actinobacteria.</title>
        <authorList>
            <person name="Buangrab K."/>
            <person name="Sutthacheep M."/>
            <person name="Yeemin T."/>
            <person name="Harunari E."/>
            <person name="Igarashi Y."/>
            <person name="Sripreechasak P."/>
            <person name="Kanchanasin P."/>
            <person name="Tanasupawat S."/>
            <person name="Phongsopitanun W."/>
        </authorList>
    </citation>
    <scope>NUCLEOTIDE SEQUENCE</scope>
    <source>
        <strain evidence="8">JCM 31032</strain>
    </source>
</reference>
<keyword evidence="6" id="KW-1003">Cell membrane</keyword>
<feature type="transmembrane region" description="Helical" evidence="6">
    <location>
        <begin position="56"/>
        <end position="81"/>
    </location>
</feature>
<comment type="subcellular location">
    <subcellularLocation>
        <location evidence="6">Cell membrane</location>
        <topology evidence="6">Multi-pass membrane protein</topology>
    </subcellularLocation>
    <subcellularLocation>
        <location evidence="1">Membrane</location>
        <topology evidence="1">Multi-pass membrane protein</topology>
    </subcellularLocation>
</comment>
<sequence>MRKFLRDVGTVFAREIRPELRSPIGLLFAMIQPVLFLVLFGPMLSGADLTEASSSWSWFVPGILVMMCLFGPLGAGHSLMVELSGGQMERFLATPVNRAALVVGRTAKDLVTLLLQAVLIMAVAVPLGLDLHLPGAVAALALLAVLGVGLSGFSYLLAIAALPSGNLFWIVTQVFVFPIILLSGVLLPIEAGPGWLQTISTVNPGRYIVDAARVLFGGELLTAEVAQGLFAAALLAAGGLWLATRAMRRGV</sequence>
<protein>
    <recommendedName>
        <fullName evidence="6">Transport permease protein</fullName>
    </recommendedName>
</protein>
<dbReference type="EMBL" id="JAJOMB010000007">
    <property type="protein sequence ID" value="MCD5312384.1"/>
    <property type="molecule type" value="Genomic_DNA"/>
</dbReference>
<name>A0A9X1STX6_9ACTN</name>
<evidence type="ECO:0000259" key="7">
    <source>
        <dbReference type="PROSITE" id="PS51012"/>
    </source>
</evidence>
<dbReference type="InterPro" id="IPR047817">
    <property type="entry name" value="ABC2_TM_bact-type"/>
</dbReference>
<feature type="domain" description="ABC transmembrane type-2" evidence="7">
    <location>
        <begin position="24"/>
        <end position="250"/>
    </location>
</feature>
<feature type="transmembrane region" description="Helical" evidence="6">
    <location>
        <begin position="24"/>
        <end position="44"/>
    </location>
</feature>
<dbReference type="PANTHER" id="PTHR43229">
    <property type="entry name" value="NODULATION PROTEIN J"/>
    <property type="match status" value="1"/>
</dbReference>
<feature type="transmembrane region" description="Helical" evidence="6">
    <location>
        <begin position="110"/>
        <end position="129"/>
    </location>
</feature>
<accession>A0A9X1STX6</accession>
<dbReference type="GO" id="GO:0140359">
    <property type="term" value="F:ABC-type transporter activity"/>
    <property type="evidence" value="ECO:0007669"/>
    <property type="project" value="InterPro"/>
</dbReference>
<keyword evidence="9" id="KW-1185">Reference proteome</keyword>
<keyword evidence="4 6" id="KW-0472">Membrane</keyword>
<evidence type="ECO:0000256" key="3">
    <source>
        <dbReference type="ARBA" id="ARBA00022989"/>
    </source>
</evidence>
<dbReference type="InterPro" id="IPR051784">
    <property type="entry name" value="Nod_factor_ABC_transporter"/>
</dbReference>
<proteinExistence type="inferred from homology"/>
<feature type="transmembrane region" description="Helical" evidence="6">
    <location>
        <begin position="135"/>
        <end position="160"/>
    </location>
</feature>
<keyword evidence="5" id="KW-0046">Antibiotic resistance</keyword>
<evidence type="ECO:0000256" key="4">
    <source>
        <dbReference type="ARBA" id="ARBA00023136"/>
    </source>
</evidence>
<evidence type="ECO:0000256" key="2">
    <source>
        <dbReference type="ARBA" id="ARBA00022692"/>
    </source>
</evidence>
<dbReference type="InterPro" id="IPR000412">
    <property type="entry name" value="ABC_2_transport"/>
</dbReference>
<comment type="similarity">
    <text evidence="6">Belongs to the ABC-2 integral membrane protein family.</text>
</comment>
<evidence type="ECO:0000313" key="9">
    <source>
        <dbReference type="Proteomes" id="UP001138997"/>
    </source>
</evidence>
<keyword evidence="3 6" id="KW-1133">Transmembrane helix</keyword>
<comment type="caution">
    <text evidence="8">The sequence shown here is derived from an EMBL/GenBank/DDBJ whole genome shotgun (WGS) entry which is preliminary data.</text>
</comment>
<dbReference type="GO" id="GO:0046677">
    <property type="term" value="P:response to antibiotic"/>
    <property type="evidence" value="ECO:0007669"/>
    <property type="project" value="UniProtKB-KW"/>
</dbReference>
<dbReference type="PROSITE" id="PS51012">
    <property type="entry name" value="ABC_TM2"/>
    <property type="match status" value="1"/>
</dbReference>
<feature type="transmembrane region" description="Helical" evidence="6">
    <location>
        <begin position="167"/>
        <end position="189"/>
    </location>
</feature>
<dbReference type="AlphaFoldDB" id="A0A9X1STX6"/>
<keyword evidence="2 6" id="KW-0812">Transmembrane</keyword>
<organism evidence="8 9">
    <name type="scientific">Kineosporia babensis</name>
    <dbReference type="NCBI Taxonomy" id="499548"/>
    <lineage>
        <taxon>Bacteria</taxon>
        <taxon>Bacillati</taxon>
        <taxon>Actinomycetota</taxon>
        <taxon>Actinomycetes</taxon>
        <taxon>Kineosporiales</taxon>
        <taxon>Kineosporiaceae</taxon>
        <taxon>Kineosporia</taxon>
    </lineage>
</organism>
<evidence type="ECO:0000256" key="1">
    <source>
        <dbReference type="ARBA" id="ARBA00004141"/>
    </source>
</evidence>
<evidence type="ECO:0000313" key="8">
    <source>
        <dbReference type="EMBL" id="MCD5312384.1"/>
    </source>
</evidence>
<keyword evidence="6" id="KW-0813">Transport</keyword>
<feature type="transmembrane region" description="Helical" evidence="6">
    <location>
        <begin position="225"/>
        <end position="243"/>
    </location>
</feature>
<gene>
    <name evidence="8" type="ORF">LR394_15860</name>
</gene>
<dbReference type="GO" id="GO:0043190">
    <property type="term" value="C:ATP-binding cassette (ABC) transporter complex"/>
    <property type="evidence" value="ECO:0007669"/>
    <property type="project" value="InterPro"/>
</dbReference>
<evidence type="ECO:0000256" key="5">
    <source>
        <dbReference type="ARBA" id="ARBA00023251"/>
    </source>
</evidence>